<evidence type="ECO:0000313" key="2">
    <source>
        <dbReference type="EMBL" id="KAF7264326.1"/>
    </source>
</evidence>
<feature type="transmembrane region" description="Helical" evidence="1">
    <location>
        <begin position="57"/>
        <end position="77"/>
    </location>
</feature>
<evidence type="ECO:0000256" key="1">
    <source>
        <dbReference type="SAM" id="Phobius"/>
    </source>
</evidence>
<keyword evidence="4" id="KW-1185">Reference proteome</keyword>
<organism evidence="3 4">
    <name type="scientific">Rhynchophorus ferrugineus</name>
    <name type="common">Red palm weevil</name>
    <name type="synonym">Curculio ferrugineus</name>
    <dbReference type="NCBI Taxonomy" id="354439"/>
    <lineage>
        <taxon>Eukaryota</taxon>
        <taxon>Metazoa</taxon>
        <taxon>Ecdysozoa</taxon>
        <taxon>Arthropoda</taxon>
        <taxon>Hexapoda</taxon>
        <taxon>Insecta</taxon>
        <taxon>Pterygota</taxon>
        <taxon>Neoptera</taxon>
        <taxon>Endopterygota</taxon>
        <taxon>Coleoptera</taxon>
        <taxon>Polyphaga</taxon>
        <taxon>Cucujiformia</taxon>
        <taxon>Curculionidae</taxon>
        <taxon>Dryophthorinae</taxon>
        <taxon>Rhynchophorus</taxon>
    </lineage>
</organism>
<accession>A0A834M414</accession>
<gene>
    <name evidence="3" type="ORF">GWI33_000309</name>
    <name evidence="2" type="ORF">GWI33_000312</name>
</gene>
<proteinExistence type="predicted"/>
<evidence type="ECO:0000313" key="3">
    <source>
        <dbReference type="EMBL" id="KAF7264329.1"/>
    </source>
</evidence>
<keyword evidence="1" id="KW-0812">Transmembrane</keyword>
<keyword evidence="1" id="KW-1133">Transmembrane helix</keyword>
<sequence length="86" mass="10156">MQRKQGIREKIVENPPKLCRPDKRGSESLNGTPLFRFDVQLVERVRRSERAHYGENALGFSLICHPLIVFSFCHIIPSRRRYEFEV</sequence>
<dbReference type="EMBL" id="JAACXV010017535">
    <property type="protein sequence ID" value="KAF7264326.1"/>
    <property type="molecule type" value="Genomic_DNA"/>
</dbReference>
<dbReference type="AlphaFoldDB" id="A0A834M414"/>
<dbReference type="Proteomes" id="UP000625711">
    <property type="component" value="Unassembled WGS sequence"/>
</dbReference>
<dbReference type="EMBL" id="JAACXV010017533">
    <property type="protein sequence ID" value="KAF7264329.1"/>
    <property type="molecule type" value="Genomic_DNA"/>
</dbReference>
<comment type="caution">
    <text evidence="3">The sequence shown here is derived from an EMBL/GenBank/DDBJ whole genome shotgun (WGS) entry which is preliminary data.</text>
</comment>
<reference evidence="3" key="1">
    <citation type="submission" date="2020-08" db="EMBL/GenBank/DDBJ databases">
        <title>Genome sequencing and assembly of the red palm weevil Rhynchophorus ferrugineus.</title>
        <authorList>
            <person name="Dias G.B."/>
            <person name="Bergman C.M."/>
            <person name="Manee M."/>
        </authorList>
    </citation>
    <scope>NUCLEOTIDE SEQUENCE</scope>
    <source>
        <strain evidence="3">AA-2017</strain>
        <tissue evidence="3">Whole larva</tissue>
    </source>
</reference>
<protein>
    <submittedName>
        <fullName evidence="3">Uncharacterized protein</fullName>
    </submittedName>
</protein>
<name>A0A834M414_RHYFE</name>
<evidence type="ECO:0000313" key="4">
    <source>
        <dbReference type="Proteomes" id="UP000625711"/>
    </source>
</evidence>
<keyword evidence="1" id="KW-0472">Membrane</keyword>